<proteinExistence type="predicted"/>
<dbReference type="OrthoDB" id="8374663at2"/>
<comment type="caution">
    <text evidence="1">The sequence shown here is derived from an EMBL/GenBank/DDBJ whole genome shotgun (WGS) entry which is preliminary data.</text>
</comment>
<gene>
    <name evidence="1" type="ORF">FHP24_18390</name>
</gene>
<sequence length="60" mass="6395">MRRSTFMIALATVFAGGLAVLSAVAPLQPLMSGKSDRLSGKQTETAFLPERFGVPASRQE</sequence>
<evidence type="ECO:0000313" key="1">
    <source>
        <dbReference type="EMBL" id="TNM62068.1"/>
    </source>
</evidence>
<dbReference type="Proteomes" id="UP000311605">
    <property type="component" value="Unassembled WGS sequence"/>
</dbReference>
<organism evidence="1 2">
    <name type="scientific">Aliirhizobium smilacinae</name>
    <dbReference type="NCBI Taxonomy" id="1395944"/>
    <lineage>
        <taxon>Bacteria</taxon>
        <taxon>Pseudomonadati</taxon>
        <taxon>Pseudomonadota</taxon>
        <taxon>Alphaproteobacteria</taxon>
        <taxon>Hyphomicrobiales</taxon>
        <taxon>Rhizobiaceae</taxon>
        <taxon>Aliirhizobium</taxon>
    </lineage>
</organism>
<accession>A0A5C4XFF8</accession>
<evidence type="ECO:0000313" key="2">
    <source>
        <dbReference type="Proteomes" id="UP000311605"/>
    </source>
</evidence>
<dbReference type="EMBL" id="VDMN01000004">
    <property type="protein sequence ID" value="TNM62068.1"/>
    <property type="molecule type" value="Genomic_DNA"/>
</dbReference>
<dbReference type="RefSeq" id="WP_139677697.1">
    <property type="nucleotide sequence ID" value="NZ_VDMN01000004.1"/>
</dbReference>
<dbReference type="AlphaFoldDB" id="A0A5C4XFF8"/>
<keyword evidence="2" id="KW-1185">Reference proteome</keyword>
<name>A0A5C4XFF8_9HYPH</name>
<reference evidence="1 2" key="1">
    <citation type="submission" date="2019-06" db="EMBL/GenBank/DDBJ databases">
        <title>The draft genome of Rhizobium smilacinae PTYR-5.</title>
        <authorList>
            <person name="Liu L."/>
            <person name="Li L."/>
            <person name="Zhang X."/>
        </authorList>
    </citation>
    <scope>NUCLEOTIDE SEQUENCE [LARGE SCALE GENOMIC DNA]</scope>
    <source>
        <strain evidence="1 2">PTYR-5</strain>
    </source>
</reference>
<protein>
    <submittedName>
        <fullName evidence="1">Uncharacterized protein</fullName>
    </submittedName>
</protein>